<accession>A0A549T3G5</accession>
<dbReference type="InterPro" id="IPR001216">
    <property type="entry name" value="P-phosphate_BS"/>
</dbReference>
<dbReference type="Gene3D" id="3.40.50.1100">
    <property type="match status" value="2"/>
</dbReference>
<evidence type="ECO:0000256" key="1">
    <source>
        <dbReference type="ARBA" id="ARBA00001933"/>
    </source>
</evidence>
<protein>
    <recommendedName>
        <fullName evidence="6">N-(2-amino-2-carboxyethyl)-L-glutamate synthase</fullName>
        <ecNumber evidence="5">2.5.1.140</ecNumber>
    </recommendedName>
</protein>
<dbReference type="InterPro" id="IPR023927">
    <property type="entry name" value="SbnA"/>
</dbReference>
<sequence length="338" mass="37523">MIPNLYSFVGDTPLVELEVPFGGAEIRLFAKLEMFNPGGSIKDRPASFMIQQGIADGRITNSTHLVESSSGNLAIAIAMIARQMKLEFTAVIDPNVTKNNRELIEIYGAKIEFVDEKDVEGGYLQSRIRRVRRLLDELPNAVWLNQYANPDNRRSHYEGIGEEVVRDMPVEPTHAFIGVSTCGTIMGVARRLREAWPAIRIVAVDVVGSVIFGSPGGQRRLPGIGASRVPEQLDTCEIDEVVYVTDWESMQGCHRLVREEGLLAGGSSGSIIAAIEKMVPRLPHDAVIVTVLPDRGERYLDTVYNSNWLPENERARRPLHDSHRILAKTSRPQSVTQS</sequence>
<dbReference type="InterPro" id="IPR036052">
    <property type="entry name" value="TrpB-like_PALP_sf"/>
</dbReference>
<feature type="region of interest" description="Disordered" evidence="9">
    <location>
        <begin position="319"/>
        <end position="338"/>
    </location>
</feature>
<evidence type="ECO:0000256" key="8">
    <source>
        <dbReference type="ARBA" id="ARBA00022898"/>
    </source>
</evidence>
<dbReference type="Pfam" id="PF00291">
    <property type="entry name" value="PALP"/>
    <property type="match status" value="1"/>
</dbReference>
<comment type="subunit">
    <text evidence="4">Homodimer.</text>
</comment>
<feature type="domain" description="Tryptophan synthase beta chain-like PALP" evidence="10">
    <location>
        <begin position="8"/>
        <end position="294"/>
    </location>
</feature>
<organism evidence="11 12">
    <name type="scientific">Methylosinus sporium</name>
    <dbReference type="NCBI Taxonomy" id="428"/>
    <lineage>
        <taxon>Bacteria</taxon>
        <taxon>Pseudomonadati</taxon>
        <taxon>Pseudomonadota</taxon>
        <taxon>Alphaproteobacteria</taxon>
        <taxon>Hyphomicrobiales</taxon>
        <taxon>Methylocystaceae</taxon>
        <taxon>Methylosinus</taxon>
    </lineage>
</organism>
<gene>
    <name evidence="11" type="primary">sbnA</name>
    <name evidence="11" type="ORF">FM996_04925</name>
</gene>
<comment type="pathway">
    <text evidence="2">Siderophore biosynthesis.</text>
</comment>
<name>A0A549T3G5_METSR</name>
<dbReference type="SUPFAM" id="SSF53686">
    <property type="entry name" value="Tryptophan synthase beta subunit-like PLP-dependent enzymes"/>
    <property type="match status" value="1"/>
</dbReference>
<dbReference type="PANTHER" id="PTHR10314">
    <property type="entry name" value="CYSTATHIONINE BETA-SYNTHASE"/>
    <property type="match status" value="1"/>
</dbReference>
<dbReference type="PROSITE" id="PS00901">
    <property type="entry name" value="CYS_SYNTHASE"/>
    <property type="match status" value="1"/>
</dbReference>
<dbReference type="GO" id="GO:0016765">
    <property type="term" value="F:transferase activity, transferring alkyl or aryl (other than methyl) groups"/>
    <property type="evidence" value="ECO:0007669"/>
    <property type="project" value="UniProtKB-ARBA"/>
</dbReference>
<dbReference type="InterPro" id="IPR001926">
    <property type="entry name" value="TrpB-like_PALP"/>
</dbReference>
<evidence type="ECO:0000313" key="11">
    <source>
        <dbReference type="EMBL" id="TRL36413.1"/>
    </source>
</evidence>
<dbReference type="GO" id="GO:0006535">
    <property type="term" value="P:cysteine biosynthetic process from serine"/>
    <property type="evidence" value="ECO:0007669"/>
    <property type="project" value="InterPro"/>
</dbReference>
<reference evidence="11 12" key="1">
    <citation type="submission" date="2019-07" db="EMBL/GenBank/DDBJ databases">
        <title>Ln-dependent methylotrophs.</title>
        <authorList>
            <person name="Tani A."/>
        </authorList>
    </citation>
    <scope>NUCLEOTIDE SEQUENCE [LARGE SCALE GENOMIC DNA]</scope>
    <source>
        <strain evidence="11 12">SM89A</strain>
    </source>
</reference>
<evidence type="ECO:0000256" key="5">
    <source>
        <dbReference type="ARBA" id="ARBA00012331"/>
    </source>
</evidence>
<keyword evidence="8" id="KW-0663">Pyridoxal phosphate</keyword>
<comment type="cofactor">
    <cofactor evidence="1">
        <name>pyridoxal 5'-phosphate</name>
        <dbReference type="ChEBI" id="CHEBI:597326"/>
    </cofactor>
</comment>
<evidence type="ECO:0000256" key="7">
    <source>
        <dbReference type="ARBA" id="ARBA00022679"/>
    </source>
</evidence>
<evidence type="ECO:0000256" key="2">
    <source>
        <dbReference type="ARBA" id="ARBA00004924"/>
    </source>
</evidence>
<evidence type="ECO:0000256" key="6">
    <source>
        <dbReference type="ARBA" id="ARBA00016985"/>
    </source>
</evidence>
<proteinExistence type="inferred from homology"/>
<dbReference type="AlphaFoldDB" id="A0A549T3G5"/>
<comment type="similarity">
    <text evidence="3">Belongs to the cysteine synthase/cystathionine beta-synthase family. SbnA subfamily.</text>
</comment>
<evidence type="ECO:0000256" key="3">
    <source>
        <dbReference type="ARBA" id="ARBA00008519"/>
    </source>
</evidence>
<dbReference type="RefSeq" id="WP_142862088.1">
    <property type="nucleotide sequence ID" value="NZ_VJMF01000021.1"/>
</dbReference>
<dbReference type="Proteomes" id="UP000316781">
    <property type="component" value="Unassembled WGS sequence"/>
</dbReference>
<evidence type="ECO:0000256" key="9">
    <source>
        <dbReference type="SAM" id="MobiDB-lite"/>
    </source>
</evidence>
<dbReference type="InterPro" id="IPR050214">
    <property type="entry name" value="Cys_Synth/Cystath_Beta-Synth"/>
</dbReference>
<comment type="caution">
    <text evidence="11">The sequence shown here is derived from an EMBL/GenBank/DDBJ whole genome shotgun (WGS) entry which is preliminary data.</text>
</comment>
<keyword evidence="7" id="KW-0808">Transferase</keyword>
<dbReference type="EC" id="2.5.1.140" evidence="5"/>
<dbReference type="EMBL" id="VJMF01000021">
    <property type="protein sequence ID" value="TRL36413.1"/>
    <property type="molecule type" value="Genomic_DNA"/>
</dbReference>
<evidence type="ECO:0000313" key="12">
    <source>
        <dbReference type="Proteomes" id="UP000316781"/>
    </source>
</evidence>
<dbReference type="NCBIfam" id="TIGR03945">
    <property type="entry name" value="PLP_SbnA_fam"/>
    <property type="match status" value="1"/>
</dbReference>
<evidence type="ECO:0000256" key="4">
    <source>
        <dbReference type="ARBA" id="ARBA00011738"/>
    </source>
</evidence>
<evidence type="ECO:0000259" key="10">
    <source>
        <dbReference type="Pfam" id="PF00291"/>
    </source>
</evidence>
<dbReference type="CDD" id="cd01561">
    <property type="entry name" value="CBS_like"/>
    <property type="match status" value="1"/>
</dbReference>